<evidence type="ECO:0000313" key="2">
    <source>
        <dbReference type="Proteomes" id="UP000622475"/>
    </source>
</evidence>
<name>A0A929PY34_9SPHI</name>
<reference evidence="1" key="1">
    <citation type="submission" date="2020-10" db="EMBL/GenBank/DDBJ databases">
        <title>Mucilaginibacter mali sp. nov., isolated from rhizosphere soil of apple orchard.</title>
        <authorList>
            <person name="Lee J.-S."/>
            <person name="Kim H.S."/>
            <person name="Kim J.-S."/>
        </authorList>
    </citation>
    <scope>NUCLEOTIDE SEQUENCE</scope>
    <source>
        <strain evidence="1">KCTC 22746</strain>
    </source>
</reference>
<accession>A0A929PY34</accession>
<dbReference type="RefSeq" id="WP_194113066.1">
    <property type="nucleotide sequence ID" value="NZ_JADFFL010000008.1"/>
</dbReference>
<dbReference type="EMBL" id="JADFFL010000008">
    <property type="protein sequence ID" value="MBE9663816.1"/>
    <property type="molecule type" value="Genomic_DNA"/>
</dbReference>
<sequence length="473" mass="51219">MKFFRIDLLTLLISLFILSGCKNQDGIGLAPEQPLSGSLYVDTNIIVNTEKEDDIYTTSYIKTPVGFLKDPELGTTGSDAAFALNLPGTVAYTIPTGTITVDSAVLVLRYNGDFYGDSLTSRFKVNVYQLNERPLVTNNYFSSYNWDYRKSILLGSRTFSARPRTPFKIMDVVKGGADTLKRVPAHIRVPIDPDFIKNNFFGADPSVLSSNTLFQNYIKGLYVAADSLQAGNGGMYALTLDSSSVAVYYRSNTGGLLDTGLVALPVGHHASRITHNFSAPVKAALANKTTTSSTFYIQGVLGLRTRIQFPNLAEIKAKAGGDIVINRAELVITPNAGTTIPFRPIQKITMYGLDLAKQRILLPDATGASSTSLADPRFVSVTAFGGYYGAYAQSPNEYHFVITGFIQDLMSGKLKDNGTYLGAVDASNFTSVDYLAAPQALGRLVAAGTVTDKTSPNFNGKIKLNVIYTKLTK</sequence>
<dbReference type="Proteomes" id="UP000622475">
    <property type="component" value="Unassembled WGS sequence"/>
</dbReference>
<dbReference type="PROSITE" id="PS51257">
    <property type="entry name" value="PROKAR_LIPOPROTEIN"/>
    <property type="match status" value="1"/>
</dbReference>
<gene>
    <name evidence="1" type="ORF">IRJ16_18175</name>
</gene>
<keyword evidence="2" id="KW-1185">Reference proteome</keyword>
<comment type="caution">
    <text evidence="1">The sequence shown here is derived from an EMBL/GenBank/DDBJ whole genome shotgun (WGS) entry which is preliminary data.</text>
</comment>
<dbReference type="InterPro" id="IPR025366">
    <property type="entry name" value="DUF4270"/>
</dbReference>
<dbReference type="Pfam" id="PF14092">
    <property type="entry name" value="DUF4270"/>
    <property type="match status" value="1"/>
</dbReference>
<dbReference type="AlphaFoldDB" id="A0A929PY34"/>
<proteinExistence type="predicted"/>
<protein>
    <submittedName>
        <fullName evidence="1">DUF4270 family protein</fullName>
    </submittedName>
</protein>
<evidence type="ECO:0000313" key="1">
    <source>
        <dbReference type="EMBL" id="MBE9663816.1"/>
    </source>
</evidence>
<organism evidence="1 2">
    <name type="scientific">Mucilaginibacter myungsuensis</name>
    <dbReference type="NCBI Taxonomy" id="649104"/>
    <lineage>
        <taxon>Bacteria</taxon>
        <taxon>Pseudomonadati</taxon>
        <taxon>Bacteroidota</taxon>
        <taxon>Sphingobacteriia</taxon>
        <taxon>Sphingobacteriales</taxon>
        <taxon>Sphingobacteriaceae</taxon>
        <taxon>Mucilaginibacter</taxon>
    </lineage>
</organism>